<feature type="domain" description="Ig-like" evidence="2">
    <location>
        <begin position="304"/>
        <end position="359"/>
    </location>
</feature>
<evidence type="ECO:0000313" key="4">
    <source>
        <dbReference type="EMBL" id="SPD86651.1"/>
    </source>
</evidence>
<dbReference type="EMBL" id="LT985188">
    <property type="protein sequence ID" value="SPD86651.1"/>
    <property type="molecule type" value="Genomic_DNA"/>
</dbReference>
<reference evidence="4 5" key="1">
    <citation type="submission" date="2018-02" db="EMBL/GenBank/DDBJ databases">
        <authorList>
            <person name="Cohen D.B."/>
            <person name="Kent A.D."/>
        </authorList>
    </citation>
    <scope>NUCLEOTIDE SEQUENCE [LARGE SCALE GENOMIC DNA]</scope>
    <source>
        <strain evidence="4">1</strain>
    </source>
</reference>
<dbReference type="InterPro" id="IPR051599">
    <property type="entry name" value="Cell_Envelope_Assoc"/>
</dbReference>
<dbReference type="GO" id="GO:0000270">
    <property type="term" value="P:peptidoglycan metabolic process"/>
    <property type="evidence" value="ECO:0007669"/>
    <property type="project" value="TreeGrafter"/>
</dbReference>
<dbReference type="Pfam" id="PF07523">
    <property type="entry name" value="Big_3"/>
    <property type="match status" value="1"/>
</dbReference>
<dbReference type="InterPro" id="IPR003848">
    <property type="entry name" value="DUF218"/>
</dbReference>
<keyword evidence="5" id="KW-1185">Reference proteome</keyword>
<dbReference type="InterPro" id="IPR014729">
    <property type="entry name" value="Rossmann-like_a/b/a_fold"/>
</dbReference>
<feature type="domain" description="Bacterial Ig-like" evidence="3">
    <location>
        <begin position="380"/>
        <end position="463"/>
    </location>
</feature>
<organism evidence="4 5">
    <name type="scientific">Micropruina glycogenica</name>
    <dbReference type="NCBI Taxonomy" id="75385"/>
    <lineage>
        <taxon>Bacteria</taxon>
        <taxon>Bacillati</taxon>
        <taxon>Actinomycetota</taxon>
        <taxon>Actinomycetes</taxon>
        <taxon>Propionibacteriales</taxon>
        <taxon>Nocardioidaceae</taxon>
        <taxon>Micropruina</taxon>
    </lineage>
</organism>
<feature type="domain" description="DUF218" evidence="1">
    <location>
        <begin position="108"/>
        <end position="228"/>
    </location>
</feature>
<gene>
    <name evidence="4" type="ORF">MPLG2_1615</name>
</gene>
<evidence type="ECO:0000259" key="1">
    <source>
        <dbReference type="Pfam" id="PF02698"/>
    </source>
</evidence>
<dbReference type="OrthoDB" id="9782395at2"/>
<dbReference type="AlphaFoldDB" id="A0A2N9JEV5"/>
<dbReference type="GO" id="GO:0005975">
    <property type="term" value="P:carbohydrate metabolic process"/>
    <property type="evidence" value="ECO:0007669"/>
    <property type="project" value="UniProtKB-ARBA"/>
</dbReference>
<name>A0A2N9JEV5_9ACTN</name>
<evidence type="ECO:0000313" key="5">
    <source>
        <dbReference type="Proteomes" id="UP000238164"/>
    </source>
</evidence>
<dbReference type="Pfam" id="PF02698">
    <property type="entry name" value="DUF218"/>
    <property type="match status" value="1"/>
</dbReference>
<dbReference type="Pfam" id="PF16640">
    <property type="entry name" value="Big_3_5"/>
    <property type="match status" value="1"/>
</dbReference>
<sequence length="469" mass="50060">MTHLKRLLVRLPIAVVALALTIASALVSALPSHAVVVTPSREALKARALYYFATAQSAERSVMIGTLSTRSAFEGRLWSDFVSTWARINASMTMNTAVPSGLPKKGHVFIVLGSGLKSSGAVSAKFERRLRLAAKAAKAHPAATVLISGGAARRGRTEAEAGYRWLRKAGVKASRLLRESRSSSTIGNAKYSMELLSRDSGYTSYSLISDSSHLRRASVLFEAAEVLVQERTGRSWGIKRLANLAHIDMARAGHGQLRASSVKIAAENVASLFSVLSQYRALVAKKPAKLTLTALQVTPPSTLSYHVGQKVNTKGLVTRAVFNKGTYSQPVSAKVTGFDTAAVGTRRATVSYTYRGVTLTGRCDYRVTKAASVTTAKPSAATATRSRTRVTLTATVKSQVAGVTPKGSVRFYLDGVRVGDVMLGSAKHGVAAFRYPTIATAGSHRLTARYRGDARITASYESVIIIVKG</sequence>
<evidence type="ECO:0000259" key="2">
    <source>
        <dbReference type="Pfam" id="PF07523"/>
    </source>
</evidence>
<dbReference type="Gene3D" id="2.60.40.10">
    <property type="entry name" value="Immunoglobulins"/>
    <property type="match status" value="1"/>
</dbReference>
<protein>
    <recommendedName>
        <fullName evidence="6">DUF218 domain-containing protein</fullName>
    </recommendedName>
</protein>
<dbReference type="Gene3D" id="2.60.40.3630">
    <property type="match status" value="1"/>
</dbReference>
<dbReference type="PANTHER" id="PTHR30336:SF4">
    <property type="entry name" value="ENVELOPE BIOGENESIS FACTOR ELYC"/>
    <property type="match status" value="1"/>
</dbReference>
<dbReference type="RefSeq" id="WP_105185565.1">
    <property type="nucleotide sequence ID" value="NZ_BAAAGO010000007.1"/>
</dbReference>
<dbReference type="InterPro" id="IPR022038">
    <property type="entry name" value="Ig-like_bact"/>
</dbReference>
<evidence type="ECO:0008006" key="6">
    <source>
        <dbReference type="Google" id="ProtNLM"/>
    </source>
</evidence>
<dbReference type="CDD" id="cd06259">
    <property type="entry name" value="YdcF-like"/>
    <property type="match status" value="1"/>
</dbReference>
<dbReference type="Proteomes" id="UP000238164">
    <property type="component" value="Chromosome 1"/>
</dbReference>
<dbReference type="GO" id="GO:0005886">
    <property type="term" value="C:plasma membrane"/>
    <property type="evidence" value="ECO:0007669"/>
    <property type="project" value="TreeGrafter"/>
</dbReference>
<dbReference type="KEGG" id="mgg:MPLG2_1615"/>
<dbReference type="PANTHER" id="PTHR30336">
    <property type="entry name" value="INNER MEMBRANE PROTEIN, PROBABLE PERMEASE"/>
    <property type="match status" value="1"/>
</dbReference>
<dbReference type="InterPro" id="IPR032109">
    <property type="entry name" value="Big_3_5"/>
</dbReference>
<accession>A0A2N9JEV5</accession>
<dbReference type="GO" id="GO:0043164">
    <property type="term" value="P:Gram-negative-bacterium-type cell wall biogenesis"/>
    <property type="evidence" value="ECO:0007669"/>
    <property type="project" value="TreeGrafter"/>
</dbReference>
<dbReference type="Gene3D" id="3.40.50.620">
    <property type="entry name" value="HUPs"/>
    <property type="match status" value="1"/>
</dbReference>
<proteinExistence type="predicted"/>
<evidence type="ECO:0000259" key="3">
    <source>
        <dbReference type="Pfam" id="PF16640"/>
    </source>
</evidence>
<dbReference type="InterPro" id="IPR013783">
    <property type="entry name" value="Ig-like_fold"/>
</dbReference>